<proteinExistence type="predicted"/>
<protein>
    <submittedName>
        <fullName evidence="2">Uncharacterized protein</fullName>
    </submittedName>
</protein>
<dbReference type="Proteomes" id="UP000317648">
    <property type="component" value="Chromosome"/>
</dbReference>
<reference evidence="2 3" key="1">
    <citation type="submission" date="2019-02" db="EMBL/GenBank/DDBJ databases">
        <title>Deep-cultivation of Planctomycetes and their phenomic and genomic characterization uncovers novel biology.</title>
        <authorList>
            <person name="Wiegand S."/>
            <person name="Jogler M."/>
            <person name="Boedeker C."/>
            <person name="Pinto D."/>
            <person name="Vollmers J."/>
            <person name="Rivas-Marin E."/>
            <person name="Kohn T."/>
            <person name="Peeters S.H."/>
            <person name="Heuer A."/>
            <person name="Rast P."/>
            <person name="Oberbeckmann S."/>
            <person name="Bunk B."/>
            <person name="Jeske O."/>
            <person name="Meyerdierks A."/>
            <person name="Storesund J.E."/>
            <person name="Kallscheuer N."/>
            <person name="Luecker S."/>
            <person name="Lage O.M."/>
            <person name="Pohl T."/>
            <person name="Merkel B.J."/>
            <person name="Hornburger P."/>
            <person name="Mueller R.-W."/>
            <person name="Bruemmer F."/>
            <person name="Labrenz M."/>
            <person name="Spormann A.M."/>
            <person name="Op den Camp H."/>
            <person name="Overmann J."/>
            <person name="Amann R."/>
            <person name="Jetten M.S.M."/>
            <person name="Mascher T."/>
            <person name="Medema M.H."/>
            <person name="Devos D.P."/>
            <person name="Kaster A.-K."/>
            <person name="Ovreas L."/>
            <person name="Rohde M."/>
            <person name="Galperin M.Y."/>
            <person name="Jogler C."/>
        </authorList>
    </citation>
    <scope>NUCLEOTIDE SEQUENCE [LARGE SCALE GENOMIC DNA]</scope>
    <source>
        <strain evidence="2 3">Pla85_3_4</strain>
    </source>
</reference>
<evidence type="ECO:0000256" key="1">
    <source>
        <dbReference type="SAM" id="Phobius"/>
    </source>
</evidence>
<name>A0A518DQ02_9BACT</name>
<keyword evidence="3" id="KW-1185">Reference proteome</keyword>
<dbReference type="EMBL" id="CP036433">
    <property type="protein sequence ID" value="QDU93926.1"/>
    <property type="molecule type" value="Genomic_DNA"/>
</dbReference>
<keyword evidence="1" id="KW-0472">Membrane</keyword>
<organism evidence="2 3">
    <name type="scientific">Lignipirellula cremea</name>
    <dbReference type="NCBI Taxonomy" id="2528010"/>
    <lineage>
        <taxon>Bacteria</taxon>
        <taxon>Pseudomonadati</taxon>
        <taxon>Planctomycetota</taxon>
        <taxon>Planctomycetia</taxon>
        <taxon>Pirellulales</taxon>
        <taxon>Pirellulaceae</taxon>
        <taxon>Lignipirellula</taxon>
    </lineage>
</organism>
<keyword evidence="1" id="KW-0812">Transmembrane</keyword>
<feature type="transmembrane region" description="Helical" evidence="1">
    <location>
        <begin position="21"/>
        <end position="45"/>
    </location>
</feature>
<dbReference type="KEGG" id="lcre:Pla8534_17120"/>
<gene>
    <name evidence="2" type="ORF">Pla8534_17120</name>
</gene>
<accession>A0A518DQ02</accession>
<evidence type="ECO:0000313" key="3">
    <source>
        <dbReference type="Proteomes" id="UP000317648"/>
    </source>
</evidence>
<dbReference type="RefSeq" id="WP_145051463.1">
    <property type="nucleotide sequence ID" value="NZ_CP036433.1"/>
</dbReference>
<keyword evidence="1" id="KW-1133">Transmembrane helix</keyword>
<evidence type="ECO:0000313" key="2">
    <source>
        <dbReference type="EMBL" id="QDU93926.1"/>
    </source>
</evidence>
<dbReference type="AlphaFoldDB" id="A0A518DQ02"/>
<sequence>MPVKNKSESDHALRAQRRWGCVFVALIFLLPVAAWIVGLGCWIARTHQQRATVEAIHRLGAFVSYEGKRQGVLVAEPTVEEGYVGPVAADLLARVTGAPSLHLFHKATSVHLLASDKEKVFPLLLRLPHLKSVSFPWRGPQDDLLLKKIEMELPNVAIERFDAVIR</sequence>